<keyword evidence="13" id="KW-1185">Reference proteome</keyword>
<evidence type="ECO:0000313" key="12">
    <source>
        <dbReference type="EMBL" id="MBB5189527.1"/>
    </source>
</evidence>
<keyword evidence="6" id="KW-0762">Sugar transport</keyword>
<feature type="transmembrane region" description="Helical" evidence="10">
    <location>
        <begin position="48"/>
        <end position="72"/>
    </location>
</feature>
<evidence type="ECO:0000256" key="2">
    <source>
        <dbReference type="ARBA" id="ARBA00006523"/>
    </source>
</evidence>
<dbReference type="PROSITE" id="PS50850">
    <property type="entry name" value="MFS"/>
    <property type="match status" value="1"/>
</dbReference>
<evidence type="ECO:0000256" key="3">
    <source>
        <dbReference type="ARBA" id="ARBA00022448"/>
    </source>
</evidence>
<dbReference type="PANTHER" id="PTHR23535:SF2">
    <property type="entry name" value="SUGAR EFFLUX TRANSPORTER A-RELATED"/>
    <property type="match status" value="1"/>
</dbReference>
<feature type="transmembrane region" description="Helical" evidence="10">
    <location>
        <begin position="370"/>
        <end position="389"/>
    </location>
</feature>
<dbReference type="GO" id="GO:1904659">
    <property type="term" value="P:D-glucose transmembrane transport"/>
    <property type="evidence" value="ECO:0007669"/>
    <property type="project" value="TreeGrafter"/>
</dbReference>
<evidence type="ECO:0000256" key="6">
    <source>
        <dbReference type="ARBA" id="ARBA00022597"/>
    </source>
</evidence>
<evidence type="ECO:0000256" key="4">
    <source>
        <dbReference type="ARBA" id="ARBA00022475"/>
    </source>
</evidence>
<evidence type="ECO:0000259" key="11">
    <source>
        <dbReference type="PROSITE" id="PS50850"/>
    </source>
</evidence>
<feature type="transmembrane region" description="Helical" evidence="10">
    <location>
        <begin position="288"/>
        <end position="304"/>
    </location>
</feature>
<dbReference type="GO" id="GO:0015767">
    <property type="term" value="P:lactose transport"/>
    <property type="evidence" value="ECO:0007669"/>
    <property type="project" value="TreeGrafter"/>
</dbReference>
<dbReference type="Pfam" id="PF07690">
    <property type="entry name" value="MFS_1"/>
    <property type="match status" value="1"/>
</dbReference>
<comment type="similarity">
    <text evidence="2">Belongs to the major facilitator superfamily. Set transporter family.</text>
</comment>
<feature type="transmembrane region" description="Helical" evidence="10">
    <location>
        <begin position="343"/>
        <end position="364"/>
    </location>
</feature>
<sequence>MRALTALYYRQKPDLASAAFLVVAFLTGTAGALQVPTLSLFLSGEVGVRPILVGTFYTVSAIIGILISQWLAHHSDKGINRRMLIVWCCLLGMLGCVLFAFDRHYLLLITVGVVLGSFGGTGNPQVFALAREHADHSGREAVMFNSIMRAQISLAWVIGPPLAFALAIGYGFPVMYLGAAAAFLGCALIVWKVLPDLPARKHHPAAHHARVSWWRDPQVRLLFIGCTLMWTCNSMYLITMPLYVTRDLGLPERTVGILMGTAAALEIPAMLIAGYYTRRFGKRSMMRFATAAGVLFYICMTLISNEYAMIAMQLLNAIFIGIIAGIGMLYFQDVMPGQIGMATTLFATSTRTGSIIAGAIAGAVAELWGYHAVFYVAVVSVCTALFCCFRMKDV</sequence>
<feature type="transmembrane region" description="Helical" evidence="10">
    <location>
        <begin position="84"/>
        <end position="101"/>
    </location>
</feature>
<proteinExistence type="inferred from homology"/>
<gene>
    <name evidence="12" type="ORF">HNQ50_000237</name>
</gene>
<dbReference type="AlphaFoldDB" id="A0A840R9F0"/>
<evidence type="ECO:0000256" key="1">
    <source>
        <dbReference type="ARBA" id="ARBA00004429"/>
    </source>
</evidence>
<evidence type="ECO:0000256" key="8">
    <source>
        <dbReference type="ARBA" id="ARBA00022989"/>
    </source>
</evidence>
<dbReference type="SUPFAM" id="SSF103473">
    <property type="entry name" value="MFS general substrate transporter"/>
    <property type="match status" value="1"/>
</dbReference>
<comment type="subcellular location">
    <subcellularLocation>
        <location evidence="1">Cell inner membrane</location>
        <topology evidence="1">Multi-pass membrane protein</topology>
    </subcellularLocation>
</comment>
<evidence type="ECO:0000256" key="10">
    <source>
        <dbReference type="SAM" id="Phobius"/>
    </source>
</evidence>
<dbReference type="EMBL" id="JACHHN010000001">
    <property type="protein sequence ID" value="MBB5189527.1"/>
    <property type="molecule type" value="Genomic_DNA"/>
</dbReference>
<feature type="transmembrane region" description="Helical" evidence="10">
    <location>
        <begin position="150"/>
        <end position="168"/>
    </location>
</feature>
<keyword evidence="8 10" id="KW-1133">Transmembrane helix</keyword>
<feature type="transmembrane region" description="Helical" evidence="10">
    <location>
        <begin position="221"/>
        <end position="243"/>
    </location>
</feature>
<dbReference type="PANTHER" id="PTHR23535">
    <property type="entry name" value="SUGAR EFFLUX TRANSPORTER A-RELATED"/>
    <property type="match status" value="1"/>
</dbReference>
<feature type="transmembrane region" description="Helical" evidence="10">
    <location>
        <begin position="107"/>
        <end position="130"/>
    </location>
</feature>
<dbReference type="GO" id="GO:0005886">
    <property type="term" value="C:plasma membrane"/>
    <property type="evidence" value="ECO:0007669"/>
    <property type="project" value="UniProtKB-SubCell"/>
</dbReference>
<reference evidence="12 13" key="1">
    <citation type="submission" date="2020-08" db="EMBL/GenBank/DDBJ databases">
        <title>Genomic Encyclopedia of Type Strains, Phase IV (KMG-IV): sequencing the most valuable type-strain genomes for metagenomic binning, comparative biology and taxonomic classification.</title>
        <authorList>
            <person name="Goeker M."/>
        </authorList>
    </citation>
    <scope>NUCLEOTIDE SEQUENCE [LARGE SCALE GENOMIC DNA]</scope>
    <source>
        <strain evidence="12 13">DSM 18233</strain>
    </source>
</reference>
<evidence type="ECO:0000313" key="13">
    <source>
        <dbReference type="Proteomes" id="UP000543030"/>
    </source>
</evidence>
<keyword evidence="3" id="KW-0813">Transport</keyword>
<evidence type="ECO:0000256" key="9">
    <source>
        <dbReference type="ARBA" id="ARBA00023136"/>
    </source>
</evidence>
<dbReference type="FunFam" id="1.20.1250.20:FF:000151">
    <property type="entry name" value="Sugar efflux transporter SetB"/>
    <property type="match status" value="1"/>
</dbReference>
<dbReference type="InterPro" id="IPR036259">
    <property type="entry name" value="MFS_trans_sf"/>
</dbReference>
<dbReference type="GO" id="GO:0036448">
    <property type="term" value="P:cellular response to glucose-phosphate stress"/>
    <property type="evidence" value="ECO:0007669"/>
    <property type="project" value="TreeGrafter"/>
</dbReference>
<name>A0A840R9F0_9NEIS</name>
<accession>A0A840R9F0</accession>
<keyword evidence="5" id="KW-0997">Cell inner membrane</keyword>
<dbReference type="FunFam" id="1.20.1250.20:FF:000125">
    <property type="entry name" value="Sugar efflux transporter SetB"/>
    <property type="match status" value="1"/>
</dbReference>
<dbReference type="RefSeq" id="WP_184096719.1">
    <property type="nucleotide sequence ID" value="NZ_JACHHN010000001.1"/>
</dbReference>
<comment type="caution">
    <text evidence="12">The sequence shown here is derived from an EMBL/GenBank/DDBJ whole genome shotgun (WGS) entry which is preliminary data.</text>
</comment>
<dbReference type="Gene3D" id="1.20.1250.20">
    <property type="entry name" value="MFS general substrate transporter like domains"/>
    <property type="match status" value="2"/>
</dbReference>
<keyword evidence="4" id="KW-1003">Cell membrane</keyword>
<evidence type="ECO:0000256" key="5">
    <source>
        <dbReference type="ARBA" id="ARBA00022519"/>
    </source>
</evidence>
<keyword evidence="7 10" id="KW-0812">Transmembrane</keyword>
<dbReference type="CDD" id="cd17471">
    <property type="entry name" value="MFS_Set"/>
    <property type="match status" value="1"/>
</dbReference>
<evidence type="ECO:0000256" key="7">
    <source>
        <dbReference type="ARBA" id="ARBA00022692"/>
    </source>
</evidence>
<dbReference type="InterPro" id="IPR011701">
    <property type="entry name" value="MFS"/>
</dbReference>
<dbReference type="InterPro" id="IPR020846">
    <property type="entry name" value="MFS_dom"/>
</dbReference>
<feature type="transmembrane region" description="Helical" evidence="10">
    <location>
        <begin position="174"/>
        <end position="194"/>
    </location>
</feature>
<dbReference type="Proteomes" id="UP000543030">
    <property type="component" value="Unassembled WGS sequence"/>
</dbReference>
<feature type="transmembrane region" description="Helical" evidence="10">
    <location>
        <begin position="310"/>
        <end position="331"/>
    </location>
</feature>
<protein>
    <submittedName>
        <fullName evidence="12">SET family sugar efflux transporter-like MFS transporter</fullName>
    </submittedName>
</protein>
<feature type="transmembrane region" description="Helical" evidence="10">
    <location>
        <begin position="255"/>
        <end position="276"/>
    </location>
</feature>
<organism evidence="12 13">
    <name type="scientific">Silvimonas terrae</name>
    <dbReference type="NCBI Taxonomy" id="300266"/>
    <lineage>
        <taxon>Bacteria</taxon>
        <taxon>Pseudomonadati</taxon>
        <taxon>Pseudomonadota</taxon>
        <taxon>Betaproteobacteria</taxon>
        <taxon>Neisseriales</taxon>
        <taxon>Chitinibacteraceae</taxon>
        <taxon>Silvimonas</taxon>
    </lineage>
</organism>
<dbReference type="GO" id="GO:0005351">
    <property type="term" value="F:carbohydrate:proton symporter activity"/>
    <property type="evidence" value="ECO:0007669"/>
    <property type="project" value="TreeGrafter"/>
</dbReference>
<feature type="domain" description="Major facilitator superfamily (MFS) profile" evidence="11">
    <location>
        <begin position="12"/>
        <end position="394"/>
    </location>
</feature>
<keyword evidence="9 10" id="KW-0472">Membrane</keyword>